<keyword evidence="2" id="KW-0812">Transmembrane</keyword>
<evidence type="ECO:0000313" key="3">
    <source>
        <dbReference type="EMBL" id="CDW73290.1"/>
    </source>
</evidence>
<dbReference type="Proteomes" id="UP000039865">
    <property type="component" value="Unassembled WGS sequence"/>
</dbReference>
<proteinExistence type="predicted"/>
<name>A0A077ZVH9_STYLE</name>
<keyword evidence="4" id="KW-1185">Reference proteome</keyword>
<feature type="transmembrane region" description="Helical" evidence="2">
    <location>
        <begin position="852"/>
        <end position="882"/>
    </location>
</feature>
<evidence type="ECO:0008006" key="5">
    <source>
        <dbReference type="Google" id="ProtNLM"/>
    </source>
</evidence>
<accession>A0A077ZVH9</accession>
<feature type="transmembrane region" description="Helical" evidence="2">
    <location>
        <begin position="929"/>
        <end position="957"/>
    </location>
</feature>
<dbReference type="InParanoid" id="A0A077ZVH9"/>
<feature type="region of interest" description="Disordered" evidence="1">
    <location>
        <begin position="1052"/>
        <end position="1072"/>
    </location>
</feature>
<feature type="compositionally biased region" description="Polar residues" evidence="1">
    <location>
        <begin position="1057"/>
        <end position="1072"/>
    </location>
</feature>
<reference evidence="3 4" key="1">
    <citation type="submission" date="2014-06" db="EMBL/GenBank/DDBJ databases">
        <authorList>
            <person name="Swart Estienne"/>
        </authorList>
    </citation>
    <scope>NUCLEOTIDE SEQUENCE [LARGE SCALE GENOMIC DNA]</scope>
    <source>
        <strain evidence="3 4">130c</strain>
    </source>
</reference>
<gene>
    <name evidence="3" type="primary">Contig5051.g5412</name>
    <name evidence="3" type="ORF">STYLEM_2266</name>
</gene>
<keyword evidence="2" id="KW-1133">Transmembrane helix</keyword>
<keyword evidence="2" id="KW-0472">Membrane</keyword>
<feature type="transmembrane region" description="Helical" evidence="2">
    <location>
        <begin position="903"/>
        <end position="923"/>
    </location>
</feature>
<protein>
    <recommendedName>
        <fullName evidence="5">TRP C-terminal domain-containing protein</fullName>
    </recommendedName>
</protein>
<evidence type="ECO:0000313" key="4">
    <source>
        <dbReference type="Proteomes" id="UP000039865"/>
    </source>
</evidence>
<evidence type="ECO:0000256" key="1">
    <source>
        <dbReference type="SAM" id="MobiDB-lite"/>
    </source>
</evidence>
<dbReference type="AlphaFoldDB" id="A0A077ZVH9"/>
<dbReference type="EMBL" id="CCKQ01002201">
    <property type="protein sequence ID" value="CDW73290.1"/>
    <property type="molecule type" value="Genomic_DNA"/>
</dbReference>
<sequence length="1250" mass="142959">MDQFNEFRFLAASCPATTFPIILGGTNAETAFTAFDDDNVGNIGIGGYTYDSGLLGTPLNEMQPIIAMITPASTYLWSKAIYQVGYMVLSLDGVLGVAITGDTSADGNFAYFGGYLFQGSIEQAHIQRADYTKYNVNTDTLTSDYSINLPTEITTVTQIRGIDSQSVELLYQDASGLGFKLMKINFQTLACSVQAITIFASNTNNIYSSKYLSNQGGYVFVGGYDNFGGGPTGIADQTFNVQEVKRLMKYLIKKQLLIQILLQFKVWLVLRAIILFLTVQQPLMQQPRILTQSTLTGTYMIGNSQTFTMTPYTIDCDLATLTQEIKFESSLSNSIFGTSTIYSIDNINYQFTLNTADTTYDGYTIIFSLTATVQETWQTASYNYEILIQQYTCDKVVITAQTIPDLTYFLSYGDGYVIADIQWPQTYEALCPYSSQILVTKIEDGLTYQTIQKIDISNPTHFQFTSNGLNSIGNYRVDINIYVSSLNDYTTNSGLKSRNIYSDTFMVQVTEEWKGYCLGEQKLNKLCLYCYTELFRFTFFQLFKLERYETRKFNIDLAIDLGEASEFAKFENFNLKFNPTQRNELKSYEIQYSVTSLSDNLSYIGVLKVDVGIYFRGNQTNLPSENIDVGSEGSVNNPRVKRIITARIISMSFRGIATIRFNDTLALNRDNVTHFYAISFDGIDLKLQLEFSYPEGVSQSSVIFQTESNLVFRYKMSLRFSMKMLWRMMNILQLIVNLPLMGFNLPSNVVLCFTQLVGITSLQFVDKDTVKSHFFNYLSSGKESNDYEMTISGLVLIVMFMMPFSTYAFLLMNEERLFERSFKKRFGSLYLGMRQQCPHLILNASMFYMKRLIYGLSVVFLLDLDIIQILFNLIIALGTLTTQIHYKPLDSRQGNNFEIFNELQYFTILTLILVLVGDIITDIEMRYTIGWIIVMMVINFIILNWGYLFVLMAFSIVKYSKIYYRRFLMMRAMKRKVKKMFDYQLQNQFESTLILNQLKKKQEQIPAVDIQVMEFSQSKPSNEIEQVDEVSLTLEEENDLNEQEMIAKTASGHFDQRQNSLSPSQLSMTPRNPNSIGTQFRKSQSPQQMTSLKYQKARSHRLSNKKLTDSTKNFMKQESLPISEKPISMQNGIFVSSKTQAKSKQFGISLVQNHMQRNNYIDTLGSDDQLTGRHKNQEEEKMSYQHQFSYFSKASNGSNNVSPGLPHRQPSILMSSQVNLAPVFRDEKKTDENRLDELKKRLAKYNLEKV</sequence>
<feature type="transmembrane region" description="Helical" evidence="2">
    <location>
        <begin position="787"/>
        <end position="810"/>
    </location>
</feature>
<evidence type="ECO:0000256" key="2">
    <source>
        <dbReference type="SAM" id="Phobius"/>
    </source>
</evidence>
<organism evidence="3 4">
    <name type="scientific">Stylonychia lemnae</name>
    <name type="common">Ciliate</name>
    <dbReference type="NCBI Taxonomy" id="5949"/>
    <lineage>
        <taxon>Eukaryota</taxon>
        <taxon>Sar</taxon>
        <taxon>Alveolata</taxon>
        <taxon>Ciliophora</taxon>
        <taxon>Intramacronucleata</taxon>
        <taxon>Spirotrichea</taxon>
        <taxon>Stichotrichia</taxon>
        <taxon>Sporadotrichida</taxon>
        <taxon>Oxytrichidae</taxon>
        <taxon>Stylonychinae</taxon>
        <taxon>Stylonychia</taxon>
    </lineage>
</organism>